<accession>A0A9P8VAV3</accession>
<name>A0A9P8VAV3_9PEZI</name>
<protein>
    <recommendedName>
        <fullName evidence="3">Fungal N-terminal domain-containing protein</fullName>
    </recommendedName>
</protein>
<proteinExistence type="predicted"/>
<organism evidence="1 2">
    <name type="scientific">Plectosphaerella plurivora</name>
    <dbReference type="NCBI Taxonomy" id="936078"/>
    <lineage>
        <taxon>Eukaryota</taxon>
        <taxon>Fungi</taxon>
        <taxon>Dikarya</taxon>
        <taxon>Ascomycota</taxon>
        <taxon>Pezizomycotina</taxon>
        <taxon>Sordariomycetes</taxon>
        <taxon>Hypocreomycetidae</taxon>
        <taxon>Glomerellales</taxon>
        <taxon>Plectosphaerellaceae</taxon>
        <taxon>Plectosphaerella</taxon>
    </lineage>
</organism>
<dbReference type="AlphaFoldDB" id="A0A9P8VAV3"/>
<evidence type="ECO:0000313" key="2">
    <source>
        <dbReference type="Proteomes" id="UP000770015"/>
    </source>
</evidence>
<dbReference type="OrthoDB" id="3559235at2759"/>
<evidence type="ECO:0008006" key="3">
    <source>
        <dbReference type="Google" id="ProtNLM"/>
    </source>
</evidence>
<gene>
    <name evidence="1" type="ORF">F5X68DRAFT_15877</name>
</gene>
<sequence>MMADIFGAAAAAAGLLEVAIRLFQRVRKACERSKKLAELLQQHTNSVESINAIVLAIMDDDALQSGALDVDLESVHSIAARLVRCLKELEPGSKGRTRQVVHHLLRGTREEEELRDIMAELERAKMSLVLHVQLAGMGLTKMVRDLAIADAETVARIDRNLSLAAQPGSKRSFTFDSMTTLNDDDGDEITGPREMDVVAIGNTADDNAVQLLGPVGVNLWENSRIWTERNHASGQAIQIASSTDLETLKYLLDTRRRQEAHPGL</sequence>
<dbReference type="Proteomes" id="UP000770015">
    <property type="component" value="Unassembled WGS sequence"/>
</dbReference>
<dbReference type="EMBL" id="JAGSXJ010000013">
    <property type="protein sequence ID" value="KAH6686428.1"/>
    <property type="molecule type" value="Genomic_DNA"/>
</dbReference>
<keyword evidence="2" id="KW-1185">Reference proteome</keyword>
<comment type="caution">
    <text evidence="1">The sequence shown here is derived from an EMBL/GenBank/DDBJ whole genome shotgun (WGS) entry which is preliminary data.</text>
</comment>
<evidence type="ECO:0000313" key="1">
    <source>
        <dbReference type="EMBL" id="KAH6686428.1"/>
    </source>
</evidence>
<reference evidence="1" key="1">
    <citation type="journal article" date="2021" name="Nat. Commun.">
        <title>Genetic determinants of endophytism in the Arabidopsis root mycobiome.</title>
        <authorList>
            <person name="Mesny F."/>
            <person name="Miyauchi S."/>
            <person name="Thiergart T."/>
            <person name="Pickel B."/>
            <person name="Atanasova L."/>
            <person name="Karlsson M."/>
            <person name="Huettel B."/>
            <person name="Barry K.W."/>
            <person name="Haridas S."/>
            <person name="Chen C."/>
            <person name="Bauer D."/>
            <person name="Andreopoulos W."/>
            <person name="Pangilinan J."/>
            <person name="LaButti K."/>
            <person name="Riley R."/>
            <person name="Lipzen A."/>
            <person name="Clum A."/>
            <person name="Drula E."/>
            <person name="Henrissat B."/>
            <person name="Kohler A."/>
            <person name="Grigoriev I.V."/>
            <person name="Martin F.M."/>
            <person name="Hacquard S."/>
        </authorList>
    </citation>
    <scope>NUCLEOTIDE SEQUENCE</scope>
    <source>
        <strain evidence="1">MPI-SDFR-AT-0117</strain>
    </source>
</reference>